<sequence length="733" mass="82041">MVACFRSRAVDMENMDRMDAATRRALLFMLLDSDSSDSDTSSKSSDDYTDTDSECDAAVCQRAFDVMFRLPAKRPKVIGFVEDVVRRYSDDEVPYSPRWYKRAYTGRLVFPDLVAGTPAIAMLLQSKCSFLGSSLHRKNSAERTKKAAAKENFDCICALQLQLNGLTISGAVLRLLEHHEARVCLYAEKRFPCANSLTGVYSIYRGAPFGSDHRHASPLRTIPLERTASLGRLEGWVEVTLPRLYASSSFGAAMEHWCGEPKLVETSRPCLASSHRHHCAVKQGAETPSALPRFLVRQSDRMLMLVFQTVATNPSTVSGYFCTCKSAFQVVFSDYHSPEEVHSAAMATPYARDSLVDAYKVVNLQKTLFLFLYKAESAFGTWKTFYVGTDFDHLQALELDPSESVQTALTKTLSRQTQFSKCNSVESPEKNKVEDKSNLVSKALPVSRQQRSLSESSAYQIPQGSRRGILKNGNDWRRTTSESSDEFLSSLSFDSDTSLPGSSLESVQPKKTVSFNDNISHIVYRQNVLLHKHLLLVRVKIANPAGFSELQQSLKDEANERRKMALKQMNMDIEKRRMEAETAASSKHKLVARQEMEKNIRELRKLQIADSTTVDALKPLCSDKTTAESEALSLPITTVPLGQRWRKIGQLAQRATTMLLATTYDVSNSSGHANGVYGTNEPRDVIRLLSQRDLSFYKAGDKLIPHHVVTTGKDPCEIADELWKFDEDCSIKT</sequence>
<dbReference type="EMBL" id="CM023470">
    <property type="protein sequence ID" value="KAH7977546.1"/>
    <property type="molecule type" value="Genomic_DNA"/>
</dbReference>
<keyword evidence="2" id="KW-1185">Reference proteome</keyword>
<protein>
    <submittedName>
        <fullName evidence="1">Uncharacterized protein</fullName>
    </submittedName>
</protein>
<evidence type="ECO:0000313" key="2">
    <source>
        <dbReference type="Proteomes" id="UP000821865"/>
    </source>
</evidence>
<reference evidence="1" key="1">
    <citation type="submission" date="2020-05" db="EMBL/GenBank/DDBJ databases">
        <title>Large-scale comparative analyses of tick genomes elucidate their genetic diversity and vector capacities.</title>
        <authorList>
            <person name="Jia N."/>
            <person name="Wang J."/>
            <person name="Shi W."/>
            <person name="Du L."/>
            <person name="Sun Y."/>
            <person name="Zhan W."/>
            <person name="Jiang J."/>
            <person name="Wang Q."/>
            <person name="Zhang B."/>
            <person name="Ji P."/>
            <person name="Sakyi L.B."/>
            <person name="Cui X."/>
            <person name="Yuan T."/>
            <person name="Jiang B."/>
            <person name="Yang W."/>
            <person name="Lam T.T.-Y."/>
            <person name="Chang Q."/>
            <person name="Ding S."/>
            <person name="Wang X."/>
            <person name="Zhu J."/>
            <person name="Ruan X."/>
            <person name="Zhao L."/>
            <person name="Wei J."/>
            <person name="Que T."/>
            <person name="Du C."/>
            <person name="Cheng J."/>
            <person name="Dai P."/>
            <person name="Han X."/>
            <person name="Huang E."/>
            <person name="Gao Y."/>
            <person name="Liu J."/>
            <person name="Shao H."/>
            <person name="Ye R."/>
            <person name="Li L."/>
            <person name="Wei W."/>
            <person name="Wang X."/>
            <person name="Wang C."/>
            <person name="Yang T."/>
            <person name="Huo Q."/>
            <person name="Li W."/>
            <person name="Guo W."/>
            <person name="Chen H."/>
            <person name="Zhou L."/>
            <person name="Ni X."/>
            <person name="Tian J."/>
            <person name="Zhou Y."/>
            <person name="Sheng Y."/>
            <person name="Liu T."/>
            <person name="Pan Y."/>
            <person name="Xia L."/>
            <person name="Li J."/>
            <person name="Zhao F."/>
            <person name="Cao W."/>
        </authorList>
    </citation>
    <scope>NUCLEOTIDE SEQUENCE</scope>
    <source>
        <strain evidence="1">Dsil-2018</strain>
    </source>
</reference>
<organism evidence="1 2">
    <name type="scientific">Dermacentor silvarum</name>
    <name type="common">Tick</name>
    <dbReference type="NCBI Taxonomy" id="543639"/>
    <lineage>
        <taxon>Eukaryota</taxon>
        <taxon>Metazoa</taxon>
        <taxon>Ecdysozoa</taxon>
        <taxon>Arthropoda</taxon>
        <taxon>Chelicerata</taxon>
        <taxon>Arachnida</taxon>
        <taxon>Acari</taxon>
        <taxon>Parasitiformes</taxon>
        <taxon>Ixodida</taxon>
        <taxon>Ixodoidea</taxon>
        <taxon>Ixodidae</taxon>
        <taxon>Rhipicephalinae</taxon>
        <taxon>Dermacentor</taxon>
    </lineage>
</organism>
<comment type="caution">
    <text evidence="1">The sequence shown here is derived from an EMBL/GenBank/DDBJ whole genome shotgun (WGS) entry which is preliminary data.</text>
</comment>
<name>A0ACB8DTC3_DERSI</name>
<evidence type="ECO:0000313" key="1">
    <source>
        <dbReference type="EMBL" id="KAH7977546.1"/>
    </source>
</evidence>
<dbReference type="Proteomes" id="UP000821865">
    <property type="component" value="Chromosome 1"/>
</dbReference>
<proteinExistence type="predicted"/>
<gene>
    <name evidence="1" type="ORF">HPB49_002289</name>
</gene>
<accession>A0ACB8DTC3</accession>